<gene>
    <name evidence="2" type="ORF">ETSY2_01790</name>
</gene>
<evidence type="ECO:0000313" key="2">
    <source>
        <dbReference type="EMBL" id="ETX09048.1"/>
    </source>
</evidence>
<dbReference type="EMBL" id="AZHX01000066">
    <property type="protein sequence ID" value="ETX09048.1"/>
    <property type="molecule type" value="Genomic_DNA"/>
</dbReference>
<feature type="transmembrane region" description="Helical" evidence="1">
    <location>
        <begin position="38"/>
        <end position="60"/>
    </location>
</feature>
<sequence length="220" mass="25262">MTQHPFVNRLGIGYQECRRLLSRLSTLMSSIWDEGLRLALWWGLIMASTICILELCRWFWLIYPETVIGKKYVSGAGDFPDFAHVVLHEPHWHTALFLVTGPFAASLILAWGSRFCYLKRLFYNPFGSILRTFIWATPVAVWTGYYVTAYLDLTFEAATVCAAGPSLALTPNAFRTADRLCPELGDCIRWLRRGLRQLRRGTDRSKRSNEERLSGEHAHF</sequence>
<name>W4MFR6_9BACT</name>
<protein>
    <submittedName>
        <fullName evidence="2">Uncharacterized protein</fullName>
    </submittedName>
</protein>
<dbReference type="Proteomes" id="UP000019140">
    <property type="component" value="Unassembled WGS sequence"/>
</dbReference>
<dbReference type="AlphaFoldDB" id="W4MFR6"/>
<evidence type="ECO:0000313" key="3">
    <source>
        <dbReference type="Proteomes" id="UP000019140"/>
    </source>
</evidence>
<feature type="transmembrane region" description="Helical" evidence="1">
    <location>
        <begin position="92"/>
        <end position="112"/>
    </location>
</feature>
<keyword evidence="1" id="KW-0812">Transmembrane</keyword>
<dbReference type="HOGENOM" id="CLU_1254047_0_0_7"/>
<organism evidence="2 3">
    <name type="scientific">Candidatus Entotheonella gemina</name>
    <dbReference type="NCBI Taxonomy" id="1429439"/>
    <lineage>
        <taxon>Bacteria</taxon>
        <taxon>Pseudomonadati</taxon>
        <taxon>Nitrospinota/Tectimicrobiota group</taxon>
        <taxon>Candidatus Tectimicrobiota</taxon>
        <taxon>Candidatus Entotheonellia</taxon>
        <taxon>Candidatus Entotheonellales</taxon>
        <taxon>Candidatus Entotheonellaceae</taxon>
        <taxon>Candidatus Entotheonella</taxon>
    </lineage>
</organism>
<evidence type="ECO:0000256" key="1">
    <source>
        <dbReference type="SAM" id="Phobius"/>
    </source>
</evidence>
<accession>W4MFR6</accession>
<keyword evidence="1" id="KW-1133">Transmembrane helix</keyword>
<keyword evidence="1" id="KW-0472">Membrane</keyword>
<reference evidence="2 3" key="1">
    <citation type="journal article" date="2014" name="Nature">
        <title>An environmental bacterial taxon with a large and distinct metabolic repertoire.</title>
        <authorList>
            <person name="Wilson M.C."/>
            <person name="Mori T."/>
            <person name="Ruckert C."/>
            <person name="Uria A.R."/>
            <person name="Helf M.J."/>
            <person name="Takada K."/>
            <person name="Gernert C."/>
            <person name="Steffens U.A."/>
            <person name="Heycke N."/>
            <person name="Schmitt S."/>
            <person name="Rinke C."/>
            <person name="Helfrich E.J."/>
            <person name="Brachmann A.O."/>
            <person name="Gurgui C."/>
            <person name="Wakimoto T."/>
            <person name="Kracht M."/>
            <person name="Crusemann M."/>
            <person name="Hentschel U."/>
            <person name="Abe I."/>
            <person name="Matsunaga S."/>
            <person name="Kalinowski J."/>
            <person name="Takeyama H."/>
            <person name="Piel J."/>
        </authorList>
    </citation>
    <scope>NUCLEOTIDE SEQUENCE [LARGE SCALE GENOMIC DNA]</scope>
    <source>
        <strain evidence="3">TSY2</strain>
    </source>
</reference>
<proteinExistence type="predicted"/>
<keyword evidence="3" id="KW-1185">Reference proteome</keyword>
<comment type="caution">
    <text evidence="2">The sequence shown here is derived from an EMBL/GenBank/DDBJ whole genome shotgun (WGS) entry which is preliminary data.</text>
</comment>